<reference evidence="4 5" key="1">
    <citation type="journal article" date="2024" name="IMA Fungus">
        <title>IMA Genome - F19 : A genome assembly and annotation guide to empower mycologists, including annotated draft genome sequences of Ceratocystis pirilliformis, Diaporthe australafricana, Fusarium ophioides, Paecilomyces lecythidis, and Sporothrix stenoceras.</title>
        <authorList>
            <person name="Aylward J."/>
            <person name="Wilson A.M."/>
            <person name="Visagie C.M."/>
            <person name="Spraker J."/>
            <person name="Barnes I."/>
            <person name="Buitendag C."/>
            <person name="Ceriani C."/>
            <person name="Del Mar Angel L."/>
            <person name="du Plessis D."/>
            <person name="Fuchs T."/>
            <person name="Gasser K."/>
            <person name="Kramer D."/>
            <person name="Li W."/>
            <person name="Munsamy K."/>
            <person name="Piso A."/>
            <person name="Price J.L."/>
            <person name="Sonnekus B."/>
            <person name="Thomas C."/>
            <person name="van der Nest A."/>
            <person name="van Dijk A."/>
            <person name="van Heerden A."/>
            <person name="van Vuuren N."/>
            <person name="Yilmaz N."/>
            <person name="Duong T.A."/>
            <person name="van der Merwe N.A."/>
            <person name="Wingfield M.J."/>
            <person name="Wingfield B.D."/>
        </authorList>
    </citation>
    <scope>NUCLEOTIDE SEQUENCE [LARGE SCALE GENOMIC DNA]</scope>
    <source>
        <strain evidence="4 5">CMW 5346</strain>
    </source>
</reference>
<proteinExistence type="inferred from homology"/>
<name>A0ABR3YH70_9PEZI</name>
<dbReference type="InterPro" id="IPR036291">
    <property type="entry name" value="NAD(P)-bd_dom_sf"/>
</dbReference>
<sequence length="372" mass="40529">MGYLSFPREGLTVDYVARWLRCSVLHPAIAIPVALAHYADQLVPSALSTKVSATVGGLQTPAVVLACLSILLASTEFLNRGFHNNWTGTSRWQWSSEIVLITGGSSGIGASLAQQLLARNHQTTVVIVDYVPLTWTPPPGPSVHFYRCDLSDATAMRTLCSRIREDVGDPTVLVNNAGLSRGIGVLDGSYADREITIKTNLLAPFLLAKEFLPAMARRNHGHIVTVSSMSALMPPGLLADYAATKAGLIAMHEMLTVQALQLELANNQQATKVRQTLMILSFTRTPLFKGETRQSNFLFPLLDVETVSEAIAGALYSGYGKTIYMPGIMRYVASLRGGPEWLQRVIRQSTERLGVDFRGRQTIDAKSGKLCQ</sequence>
<dbReference type="Proteomes" id="UP001583186">
    <property type="component" value="Unassembled WGS sequence"/>
</dbReference>
<evidence type="ECO:0000256" key="2">
    <source>
        <dbReference type="ARBA" id="ARBA00023002"/>
    </source>
</evidence>
<dbReference type="PRINTS" id="PR00081">
    <property type="entry name" value="GDHRDH"/>
</dbReference>
<organism evidence="4 5">
    <name type="scientific">Sporothrix stenoceras</name>
    <dbReference type="NCBI Taxonomy" id="5173"/>
    <lineage>
        <taxon>Eukaryota</taxon>
        <taxon>Fungi</taxon>
        <taxon>Dikarya</taxon>
        <taxon>Ascomycota</taxon>
        <taxon>Pezizomycotina</taxon>
        <taxon>Sordariomycetes</taxon>
        <taxon>Sordariomycetidae</taxon>
        <taxon>Ophiostomatales</taxon>
        <taxon>Ophiostomataceae</taxon>
        <taxon>Sporothrix</taxon>
    </lineage>
</organism>
<protein>
    <submittedName>
        <fullName evidence="4">Uncharacterized protein</fullName>
    </submittedName>
</protein>
<evidence type="ECO:0000313" key="5">
    <source>
        <dbReference type="Proteomes" id="UP001583186"/>
    </source>
</evidence>
<dbReference type="Gene3D" id="3.40.50.720">
    <property type="entry name" value="NAD(P)-binding Rossmann-like Domain"/>
    <property type="match status" value="1"/>
</dbReference>
<dbReference type="Pfam" id="PF00106">
    <property type="entry name" value="adh_short"/>
    <property type="match status" value="1"/>
</dbReference>
<dbReference type="EMBL" id="JAWCUI010000112">
    <property type="protein sequence ID" value="KAL1887663.1"/>
    <property type="molecule type" value="Genomic_DNA"/>
</dbReference>
<dbReference type="SUPFAM" id="SSF51735">
    <property type="entry name" value="NAD(P)-binding Rossmann-fold domains"/>
    <property type="match status" value="1"/>
</dbReference>
<keyword evidence="5" id="KW-1185">Reference proteome</keyword>
<dbReference type="InterPro" id="IPR002347">
    <property type="entry name" value="SDR_fam"/>
</dbReference>
<dbReference type="PRINTS" id="PR00080">
    <property type="entry name" value="SDRFAMILY"/>
</dbReference>
<gene>
    <name evidence="4" type="ORF">Sste5346_010058</name>
</gene>
<comment type="caution">
    <text evidence="4">The sequence shown here is derived from an EMBL/GenBank/DDBJ whole genome shotgun (WGS) entry which is preliminary data.</text>
</comment>
<evidence type="ECO:0000313" key="4">
    <source>
        <dbReference type="EMBL" id="KAL1887663.1"/>
    </source>
</evidence>
<comment type="similarity">
    <text evidence="1 3">Belongs to the short-chain dehydrogenases/reductases (SDR) family.</text>
</comment>
<evidence type="ECO:0000256" key="3">
    <source>
        <dbReference type="RuleBase" id="RU000363"/>
    </source>
</evidence>
<dbReference type="PANTHER" id="PTHR24322">
    <property type="entry name" value="PKSB"/>
    <property type="match status" value="1"/>
</dbReference>
<accession>A0ABR3YH70</accession>
<dbReference type="PANTHER" id="PTHR24322:SF736">
    <property type="entry name" value="RETINOL DEHYDROGENASE 10"/>
    <property type="match status" value="1"/>
</dbReference>
<keyword evidence="2" id="KW-0560">Oxidoreductase</keyword>
<evidence type="ECO:0000256" key="1">
    <source>
        <dbReference type="ARBA" id="ARBA00006484"/>
    </source>
</evidence>